<keyword evidence="2" id="KW-0472">Membrane</keyword>
<dbReference type="Pfam" id="PF00293">
    <property type="entry name" value="NUDIX"/>
    <property type="match status" value="1"/>
</dbReference>
<proteinExistence type="predicted"/>
<evidence type="ECO:0000313" key="5">
    <source>
        <dbReference type="Proteomes" id="UP000252733"/>
    </source>
</evidence>
<dbReference type="InterPro" id="IPR000086">
    <property type="entry name" value="NUDIX_hydrolase_dom"/>
</dbReference>
<dbReference type="GO" id="GO:0016020">
    <property type="term" value="C:membrane"/>
    <property type="evidence" value="ECO:0007669"/>
    <property type="project" value="InterPro"/>
</dbReference>
<keyword evidence="2" id="KW-1133">Transmembrane helix</keyword>
<name>A0A368VEB6_9BACT</name>
<dbReference type="PANTHER" id="PTHR10885:SF0">
    <property type="entry name" value="ISOPENTENYL-DIPHOSPHATE DELTA-ISOMERASE"/>
    <property type="match status" value="1"/>
</dbReference>
<keyword evidence="2" id="KW-0812">Transmembrane</keyword>
<comment type="caution">
    <text evidence="4">The sequence shown here is derived from an EMBL/GenBank/DDBJ whole genome shotgun (WGS) entry which is preliminary data.</text>
</comment>
<organism evidence="4 5">
    <name type="scientific">Marinilabilia salmonicolor</name>
    <dbReference type="NCBI Taxonomy" id="989"/>
    <lineage>
        <taxon>Bacteria</taxon>
        <taxon>Pseudomonadati</taxon>
        <taxon>Bacteroidota</taxon>
        <taxon>Bacteroidia</taxon>
        <taxon>Marinilabiliales</taxon>
        <taxon>Marinilabiliaceae</taxon>
        <taxon>Marinilabilia</taxon>
    </lineage>
</organism>
<dbReference type="PROSITE" id="PS51462">
    <property type="entry name" value="NUDIX"/>
    <property type="match status" value="1"/>
</dbReference>
<keyword evidence="4" id="KW-0413">Isomerase</keyword>
<gene>
    <name evidence="4" type="ORF">DFO77_10340</name>
</gene>
<sequence length="364" mass="41467">MRLSTSKPLSLAGKLLPGMLPLLIFVGVELVWGTTIGLVAALSLGLVQFVWFWFREHRLDKFILFDIGFLMVLGGLAILFDNALLFKLKPVFIGAALLLIIGYSAFSNVRLVMLMMQRYFKGLVAGPFESWLMQDVLRVFFWLLLAHTLLTFGAALWMPHAWWAAISGPGFYVLVGGLVLYSWLLNKKRKRNWSLEEWLPLVDEEGKVLGHAPRSLVHNGKNRWLHPVVHLQVVTREGLWLQKRPMHKTVQPGKWDTAVGGHVSKEEIIETALLREAAEEIGVNSEKAVSLGRYLWRSGVENELVFVFALFYEGEIIPHPEELDGGKIWSFSELEVAKGTGLLTPNFEEEYRRYGEVLRKMQER</sequence>
<reference evidence="4 5" key="1">
    <citation type="submission" date="2018-07" db="EMBL/GenBank/DDBJ databases">
        <title>Freshwater and sediment microbial communities from various areas in North America, analyzing microbe dynamics in response to fracking.</title>
        <authorList>
            <person name="Lamendella R."/>
        </authorList>
    </citation>
    <scope>NUCLEOTIDE SEQUENCE [LARGE SCALE GENOMIC DNA]</scope>
    <source>
        <strain evidence="4 5">160A</strain>
    </source>
</reference>
<dbReference type="RefSeq" id="WP_258861555.1">
    <property type="nucleotide sequence ID" value="NZ_QPIZ01000003.1"/>
</dbReference>
<dbReference type="InterPro" id="IPR020084">
    <property type="entry name" value="NUDIX_hydrolase_CS"/>
</dbReference>
<dbReference type="AlphaFoldDB" id="A0A368VEB6"/>
<dbReference type="CDD" id="cd04692">
    <property type="entry name" value="NUDIX_Hydrolase"/>
    <property type="match status" value="1"/>
</dbReference>
<dbReference type="SUPFAM" id="SSF55811">
    <property type="entry name" value="Nudix"/>
    <property type="match status" value="1"/>
</dbReference>
<accession>A0A368VEB6</accession>
<feature type="domain" description="Nudix hydrolase" evidence="3">
    <location>
        <begin position="224"/>
        <end position="357"/>
    </location>
</feature>
<dbReference type="InterPro" id="IPR015797">
    <property type="entry name" value="NUDIX_hydrolase-like_dom_sf"/>
</dbReference>
<evidence type="ECO:0000259" key="3">
    <source>
        <dbReference type="PROSITE" id="PS51462"/>
    </source>
</evidence>
<dbReference type="GO" id="GO:0016853">
    <property type="term" value="F:isomerase activity"/>
    <property type="evidence" value="ECO:0007669"/>
    <property type="project" value="UniProtKB-KW"/>
</dbReference>
<feature type="transmembrane region" description="Helical" evidence="2">
    <location>
        <begin position="136"/>
        <end position="156"/>
    </location>
</feature>
<protein>
    <submittedName>
        <fullName evidence="4">Isopentenyldiphosphate isomerase</fullName>
    </submittedName>
</protein>
<feature type="transmembrane region" description="Helical" evidence="2">
    <location>
        <begin position="20"/>
        <end position="50"/>
    </location>
</feature>
<feature type="transmembrane region" description="Helical" evidence="2">
    <location>
        <begin position="162"/>
        <end position="184"/>
    </location>
</feature>
<dbReference type="Gene3D" id="3.90.79.10">
    <property type="entry name" value="Nucleoside Triphosphate Pyrophosphohydrolase"/>
    <property type="match status" value="1"/>
</dbReference>
<dbReference type="Pfam" id="PF04279">
    <property type="entry name" value="IspA"/>
    <property type="match status" value="1"/>
</dbReference>
<dbReference type="PANTHER" id="PTHR10885">
    <property type="entry name" value="ISOPENTENYL-DIPHOSPHATE DELTA-ISOMERASE"/>
    <property type="match status" value="1"/>
</dbReference>
<evidence type="ECO:0000313" key="4">
    <source>
        <dbReference type="EMBL" id="RCW38575.1"/>
    </source>
</evidence>
<dbReference type="InterPro" id="IPR006008">
    <property type="entry name" value="YciB"/>
</dbReference>
<evidence type="ECO:0000256" key="2">
    <source>
        <dbReference type="SAM" id="Phobius"/>
    </source>
</evidence>
<keyword evidence="1" id="KW-0378">Hydrolase</keyword>
<feature type="transmembrane region" description="Helical" evidence="2">
    <location>
        <begin position="62"/>
        <end position="80"/>
    </location>
</feature>
<evidence type="ECO:0000256" key="1">
    <source>
        <dbReference type="ARBA" id="ARBA00022801"/>
    </source>
</evidence>
<dbReference type="PROSITE" id="PS00893">
    <property type="entry name" value="NUDIX_BOX"/>
    <property type="match status" value="1"/>
</dbReference>
<keyword evidence="5" id="KW-1185">Reference proteome</keyword>
<dbReference type="GO" id="GO:0016787">
    <property type="term" value="F:hydrolase activity"/>
    <property type="evidence" value="ECO:0007669"/>
    <property type="project" value="UniProtKB-KW"/>
</dbReference>
<feature type="transmembrane region" description="Helical" evidence="2">
    <location>
        <begin position="92"/>
        <end position="115"/>
    </location>
</feature>
<dbReference type="Proteomes" id="UP000252733">
    <property type="component" value="Unassembled WGS sequence"/>
</dbReference>
<dbReference type="EMBL" id="QPIZ01000003">
    <property type="protein sequence ID" value="RCW38575.1"/>
    <property type="molecule type" value="Genomic_DNA"/>
</dbReference>